<protein>
    <recommendedName>
        <fullName evidence="18">TonB-dependent receptor</fullName>
    </recommendedName>
</protein>
<dbReference type="GO" id="GO:0009279">
    <property type="term" value="C:cell outer membrane"/>
    <property type="evidence" value="ECO:0007669"/>
    <property type="project" value="UniProtKB-SubCell"/>
</dbReference>
<dbReference type="PROSITE" id="PS52016">
    <property type="entry name" value="TONB_DEPENDENT_REC_3"/>
    <property type="match status" value="1"/>
</dbReference>
<dbReference type="SUPFAM" id="SSF56935">
    <property type="entry name" value="Porins"/>
    <property type="match status" value="1"/>
</dbReference>
<evidence type="ECO:0000313" key="17">
    <source>
        <dbReference type="Proteomes" id="UP000178602"/>
    </source>
</evidence>
<evidence type="ECO:0000256" key="13">
    <source>
        <dbReference type="SAM" id="SignalP"/>
    </source>
</evidence>
<comment type="subcellular location">
    <subcellularLocation>
        <location evidence="1 10">Cell outer membrane</location>
        <topology evidence="1 10">Multi-pass membrane protein</topology>
    </subcellularLocation>
</comment>
<accession>A0A1F4T7F5</accession>
<feature type="domain" description="TonB-dependent receptor plug" evidence="15">
    <location>
        <begin position="50"/>
        <end position="146"/>
    </location>
</feature>
<evidence type="ECO:0000256" key="8">
    <source>
        <dbReference type="ARBA" id="ARBA00023170"/>
    </source>
</evidence>
<keyword evidence="8" id="KW-0675">Receptor</keyword>
<dbReference type="InterPro" id="IPR036942">
    <property type="entry name" value="Beta-barrel_TonB_sf"/>
</dbReference>
<sequence>MFRIIAILLLCCCLAFPLFAADIPTFYGQEVLVTGSRLPQSIGLSPWNATIINRLQLKECSNVGEAVRNVSGLDVISYGYLGSVGSARLRGANASQVLILIDGRRMNSPTLGSFDLGDILTSNVERVEIVRSPLSALYGSDAISGVINIITKKPQDERAVSIINGSYGTWQYGVRLGGGNYLLTADYIQSEGFRKNSAYLARNVYGKFILPLGFADLVVDGSIYDARKGIPGVPTSEGDPASATEPNDRQADRNLSASAALTNENFTLRAYANSLDQKIDPYIFGFSYNKGWRNGLDWQQNIDLGIGKTLYGFELIGDRGESTLAGAHTVSNYAAFVQDEFSLGRIAFSLSLRGDKHSTAGTSVNPRLGLTYQLGRNLALKLSAGSAFRAPTLNELYWNDPAWGMFGNASLKPERSTSYNIALERNIGDRQIVRASYYQANITDMILWSYDPATFQTLATNIGEVYSSGVEFDLEQNIASGKGWANYTYQQVIDKKVAVDKQVPYTPRSKYNVGLIMGSGTLLVRHVGGRFADSQNTIELPAYTVVDLRLARPLFGAEATFAVNNVFDEQYSEAFGLDPNTYAMRKYPMPRRNYSLGVKWVF</sequence>
<reference evidence="16 17" key="1">
    <citation type="journal article" date="2016" name="Nat. Commun.">
        <title>Thousands of microbial genomes shed light on interconnected biogeochemical processes in an aquifer system.</title>
        <authorList>
            <person name="Anantharaman K."/>
            <person name="Brown C.T."/>
            <person name="Hug L.A."/>
            <person name="Sharon I."/>
            <person name="Castelle C.J."/>
            <person name="Probst A.J."/>
            <person name="Thomas B.C."/>
            <person name="Singh A."/>
            <person name="Wilkins M.J."/>
            <person name="Karaoz U."/>
            <person name="Brodie E.L."/>
            <person name="Williams K.H."/>
            <person name="Hubbard S.S."/>
            <person name="Banfield J.F."/>
        </authorList>
    </citation>
    <scope>NUCLEOTIDE SEQUENCE [LARGE SCALE GENOMIC DNA]</scope>
</reference>
<keyword evidence="3 10" id="KW-1134">Transmembrane beta strand</keyword>
<evidence type="ECO:0000256" key="3">
    <source>
        <dbReference type="ARBA" id="ARBA00022452"/>
    </source>
</evidence>
<dbReference type="EMBL" id="MEUG01000001">
    <property type="protein sequence ID" value="OGC28556.1"/>
    <property type="molecule type" value="Genomic_DNA"/>
</dbReference>
<evidence type="ECO:0000256" key="11">
    <source>
        <dbReference type="RuleBase" id="RU003357"/>
    </source>
</evidence>
<dbReference type="InterPro" id="IPR037066">
    <property type="entry name" value="Plug_dom_sf"/>
</dbReference>
<dbReference type="GO" id="GO:0015344">
    <property type="term" value="F:siderophore uptake transmembrane transporter activity"/>
    <property type="evidence" value="ECO:0007669"/>
    <property type="project" value="TreeGrafter"/>
</dbReference>
<dbReference type="Proteomes" id="UP000178602">
    <property type="component" value="Unassembled WGS sequence"/>
</dbReference>
<dbReference type="Gene3D" id="2.40.170.20">
    <property type="entry name" value="TonB-dependent receptor, beta-barrel domain"/>
    <property type="match status" value="1"/>
</dbReference>
<comment type="similarity">
    <text evidence="10 11">Belongs to the TonB-dependent receptor family.</text>
</comment>
<evidence type="ECO:0000256" key="12">
    <source>
        <dbReference type="SAM" id="MobiDB-lite"/>
    </source>
</evidence>
<name>A0A1F4T7F5_UNCSA</name>
<feature type="domain" description="TonB-dependent receptor-like beta-barrel" evidence="14">
    <location>
        <begin position="236"/>
        <end position="566"/>
    </location>
</feature>
<organism evidence="16 17">
    <name type="scientific">candidate division WOR-1 bacterium RIFOXYC12_FULL_54_18</name>
    <dbReference type="NCBI Taxonomy" id="1802584"/>
    <lineage>
        <taxon>Bacteria</taxon>
        <taxon>Bacillati</taxon>
        <taxon>Saganbacteria</taxon>
    </lineage>
</organism>
<evidence type="ECO:0000259" key="15">
    <source>
        <dbReference type="Pfam" id="PF07715"/>
    </source>
</evidence>
<dbReference type="AlphaFoldDB" id="A0A1F4T7F5"/>
<evidence type="ECO:0000259" key="14">
    <source>
        <dbReference type="Pfam" id="PF00593"/>
    </source>
</evidence>
<keyword evidence="4 10" id="KW-0812">Transmembrane</keyword>
<gene>
    <name evidence="16" type="ORF">A3K49_06290</name>
</gene>
<evidence type="ECO:0000256" key="6">
    <source>
        <dbReference type="ARBA" id="ARBA00023077"/>
    </source>
</evidence>
<keyword evidence="6 11" id="KW-0798">TonB box</keyword>
<evidence type="ECO:0000256" key="2">
    <source>
        <dbReference type="ARBA" id="ARBA00022448"/>
    </source>
</evidence>
<evidence type="ECO:0000256" key="9">
    <source>
        <dbReference type="ARBA" id="ARBA00023237"/>
    </source>
</evidence>
<dbReference type="InterPro" id="IPR039426">
    <property type="entry name" value="TonB-dep_rcpt-like"/>
</dbReference>
<evidence type="ECO:0000256" key="10">
    <source>
        <dbReference type="PROSITE-ProRule" id="PRU01360"/>
    </source>
</evidence>
<evidence type="ECO:0000256" key="7">
    <source>
        <dbReference type="ARBA" id="ARBA00023136"/>
    </source>
</evidence>
<dbReference type="PANTHER" id="PTHR30069:SF29">
    <property type="entry name" value="HEMOGLOBIN AND HEMOGLOBIN-HAPTOGLOBIN-BINDING PROTEIN 1-RELATED"/>
    <property type="match status" value="1"/>
</dbReference>
<keyword evidence="7 10" id="KW-0472">Membrane</keyword>
<keyword evidence="9 10" id="KW-0998">Cell outer membrane</keyword>
<comment type="caution">
    <text evidence="16">The sequence shown here is derived from an EMBL/GenBank/DDBJ whole genome shotgun (WGS) entry which is preliminary data.</text>
</comment>
<dbReference type="PANTHER" id="PTHR30069">
    <property type="entry name" value="TONB-DEPENDENT OUTER MEMBRANE RECEPTOR"/>
    <property type="match status" value="1"/>
</dbReference>
<feature type="region of interest" description="Disordered" evidence="12">
    <location>
        <begin position="230"/>
        <end position="251"/>
    </location>
</feature>
<dbReference type="Pfam" id="PF07715">
    <property type="entry name" value="Plug"/>
    <property type="match status" value="1"/>
</dbReference>
<evidence type="ECO:0000256" key="4">
    <source>
        <dbReference type="ARBA" id="ARBA00022692"/>
    </source>
</evidence>
<proteinExistence type="inferred from homology"/>
<dbReference type="GO" id="GO:0044718">
    <property type="term" value="P:siderophore transmembrane transport"/>
    <property type="evidence" value="ECO:0007669"/>
    <property type="project" value="TreeGrafter"/>
</dbReference>
<dbReference type="Gene3D" id="2.170.130.10">
    <property type="entry name" value="TonB-dependent receptor, plug domain"/>
    <property type="match status" value="1"/>
</dbReference>
<dbReference type="InterPro" id="IPR012910">
    <property type="entry name" value="Plug_dom"/>
</dbReference>
<dbReference type="Pfam" id="PF00593">
    <property type="entry name" value="TonB_dep_Rec_b-barrel"/>
    <property type="match status" value="1"/>
</dbReference>
<evidence type="ECO:0008006" key="18">
    <source>
        <dbReference type="Google" id="ProtNLM"/>
    </source>
</evidence>
<feature type="chain" id="PRO_5009514525" description="TonB-dependent receptor" evidence="13">
    <location>
        <begin position="21"/>
        <end position="602"/>
    </location>
</feature>
<evidence type="ECO:0000313" key="16">
    <source>
        <dbReference type="EMBL" id="OGC28556.1"/>
    </source>
</evidence>
<keyword evidence="2 10" id="KW-0813">Transport</keyword>
<dbReference type="InterPro" id="IPR000531">
    <property type="entry name" value="Beta-barrel_TonB"/>
</dbReference>
<feature type="signal peptide" evidence="13">
    <location>
        <begin position="1"/>
        <end position="20"/>
    </location>
</feature>
<evidence type="ECO:0000256" key="5">
    <source>
        <dbReference type="ARBA" id="ARBA00022729"/>
    </source>
</evidence>
<dbReference type="CDD" id="cd01347">
    <property type="entry name" value="ligand_gated_channel"/>
    <property type="match status" value="1"/>
</dbReference>
<evidence type="ECO:0000256" key="1">
    <source>
        <dbReference type="ARBA" id="ARBA00004571"/>
    </source>
</evidence>
<keyword evidence="5 13" id="KW-0732">Signal</keyword>